<evidence type="ECO:0000256" key="1">
    <source>
        <dbReference type="SAM" id="Phobius"/>
    </source>
</evidence>
<dbReference type="OrthoDB" id="4825424at2"/>
<dbReference type="AlphaFoldDB" id="C1AR82"/>
<keyword evidence="1" id="KW-0812">Transmembrane</keyword>
<feature type="transmembrane region" description="Helical" evidence="1">
    <location>
        <begin position="167"/>
        <end position="185"/>
    </location>
</feature>
<keyword evidence="1" id="KW-0472">Membrane</keyword>
<name>C1AR82_RHOOB</name>
<dbReference type="RefSeq" id="WP_012687566.1">
    <property type="nucleotide sequence ID" value="NC_012522.1"/>
</dbReference>
<feature type="transmembrane region" description="Helical" evidence="1">
    <location>
        <begin position="137"/>
        <end position="155"/>
    </location>
</feature>
<keyword evidence="1" id="KW-1133">Transmembrane helix</keyword>
<feature type="transmembrane region" description="Helical" evidence="1">
    <location>
        <begin position="33"/>
        <end position="51"/>
    </location>
</feature>
<evidence type="ECO:0000313" key="2">
    <source>
        <dbReference type="EMBL" id="BAH48559.1"/>
    </source>
</evidence>
<organism evidence="2 3">
    <name type="scientific">Rhodococcus opacus (strain B4)</name>
    <dbReference type="NCBI Taxonomy" id="632772"/>
    <lineage>
        <taxon>Bacteria</taxon>
        <taxon>Bacillati</taxon>
        <taxon>Actinomycetota</taxon>
        <taxon>Actinomycetes</taxon>
        <taxon>Mycobacteriales</taxon>
        <taxon>Nocardiaceae</taxon>
        <taxon>Rhodococcus</taxon>
    </lineage>
</organism>
<evidence type="ECO:0000313" key="3">
    <source>
        <dbReference type="Proteomes" id="UP000002212"/>
    </source>
</evidence>
<feature type="transmembrane region" description="Helical" evidence="1">
    <location>
        <begin position="87"/>
        <end position="104"/>
    </location>
</feature>
<feature type="transmembrane region" description="Helical" evidence="1">
    <location>
        <begin position="6"/>
        <end position="26"/>
    </location>
</feature>
<sequence>MGGIGQQAAAVTSLAFVVAGLAVVAGRRRDAPTVTYGLLVVAVGVGSLIQHGPDPPWQGYAHDIPIATVLAYIAVDAASDRFGRRMSPGWWLVVPLLMIPVVAAGPTASTIVQALLAAVAVGLCLERARVRPELRRTTIVAAVLVASGALLGAVGDRTSICRPDCLLPGHALWHVLAAAGLWRLAPTIGRPRARQRDGGTRSPGETGR</sequence>
<protein>
    <submittedName>
        <fullName evidence="2">Hypothetical membrane protein</fullName>
    </submittedName>
</protein>
<dbReference type="PATRIC" id="fig|632772.20.peg.356"/>
<reference evidence="2 3" key="1">
    <citation type="submission" date="2009-03" db="EMBL/GenBank/DDBJ databases">
        <title>Comparison of the complete genome sequences of Rhodococcus erythropolis PR4 and Rhodococcus opacus B4.</title>
        <authorList>
            <person name="Takarada H."/>
            <person name="Sekine M."/>
            <person name="Hosoyama A."/>
            <person name="Yamada R."/>
            <person name="Fujisawa T."/>
            <person name="Omata S."/>
            <person name="Shimizu A."/>
            <person name="Tsukatani N."/>
            <person name="Tanikawa S."/>
            <person name="Fujita N."/>
            <person name="Harayama S."/>
        </authorList>
    </citation>
    <scope>NUCLEOTIDE SEQUENCE [LARGE SCALE GENOMIC DNA]</scope>
    <source>
        <strain evidence="2 3">B4</strain>
    </source>
</reference>
<accession>C1AR82</accession>
<dbReference type="EMBL" id="AP011115">
    <property type="protein sequence ID" value="BAH48559.1"/>
    <property type="molecule type" value="Genomic_DNA"/>
</dbReference>
<dbReference type="KEGG" id="rop:ROP_03120"/>
<dbReference type="Proteomes" id="UP000002212">
    <property type="component" value="Chromosome"/>
</dbReference>
<gene>
    <name evidence="2" type="ordered locus">ROP_03120</name>
</gene>
<proteinExistence type="predicted"/>
<dbReference type="HOGENOM" id="CLU_1320083_0_0_11"/>